<gene>
    <name evidence="1" type="ordered locus">MTR_5g044560</name>
</gene>
<sequence>MARYGLCIICISSSWNSSQSEGRRSMMCFQERICLANIENLVVIYFSFWVIDKTLIDCDSDNWDVDELGFIDLFNQLLLTMPFNFNSLMDCD</sequence>
<evidence type="ECO:0000313" key="1">
    <source>
        <dbReference type="EMBL" id="AES97041.1"/>
    </source>
</evidence>
<dbReference type="EnsemblPlants" id="AES97041">
    <property type="protein sequence ID" value="AES97041"/>
    <property type="gene ID" value="MTR_5g044560"/>
</dbReference>
<proteinExistence type="predicted"/>
<reference evidence="2" key="3">
    <citation type="submission" date="2015-04" db="UniProtKB">
        <authorList>
            <consortium name="EnsemblPlants"/>
        </authorList>
    </citation>
    <scope>IDENTIFICATION</scope>
    <source>
        <strain evidence="2">cv. Jemalong A17</strain>
    </source>
</reference>
<keyword evidence="3" id="KW-1185">Reference proteome</keyword>
<dbReference type="Proteomes" id="UP000002051">
    <property type="component" value="Chromosome 5"/>
</dbReference>
<name>G7JXY7_MEDTR</name>
<evidence type="ECO:0000313" key="3">
    <source>
        <dbReference type="Proteomes" id="UP000002051"/>
    </source>
</evidence>
<dbReference type="PaxDb" id="3880-AES97041"/>
<dbReference type="EMBL" id="CM001221">
    <property type="protein sequence ID" value="AES97041.1"/>
    <property type="molecule type" value="Genomic_DNA"/>
</dbReference>
<reference evidence="1 3" key="1">
    <citation type="journal article" date="2011" name="Nature">
        <title>The Medicago genome provides insight into the evolution of rhizobial symbioses.</title>
        <authorList>
            <person name="Young N.D."/>
            <person name="Debelle F."/>
            <person name="Oldroyd G.E."/>
            <person name="Geurts R."/>
            <person name="Cannon S.B."/>
            <person name="Udvardi M.K."/>
            <person name="Benedito V.A."/>
            <person name="Mayer K.F."/>
            <person name="Gouzy J."/>
            <person name="Schoof H."/>
            <person name="Van de Peer Y."/>
            <person name="Proost S."/>
            <person name="Cook D.R."/>
            <person name="Meyers B.C."/>
            <person name="Spannagl M."/>
            <person name="Cheung F."/>
            <person name="De Mita S."/>
            <person name="Krishnakumar V."/>
            <person name="Gundlach H."/>
            <person name="Zhou S."/>
            <person name="Mudge J."/>
            <person name="Bharti A.K."/>
            <person name="Murray J.D."/>
            <person name="Naoumkina M.A."/>
            <person name="Rosen B."/>
            <person name="Silverstein K.A."/>
            <person name="Tang H."/>
            <person name="Rombauts S."/>
            <person name="Zhao P.X."/>
            <person name="Zhou P."/>
            <person name="Barbe V."/>
            <person name="Bardou P."/>
            <person name="Bechner M."/>
            <person name="Bellec A."/>
            <person name="Berger A."/>
            <person name="Berges H."/>
            <person name="Bidwell S."/>
            <person name="Bisseling T."/>
            <person name="Choisne N."/>
            <person name="Couloux A."/>
            <person name="Denny R."/>
            <person name="Deshpande S."/>
            <person name="Dai X."/>
            <person name="Doyle J.J."/>
            <person name="Dudez A.M."/>
            <person name="Farmer A.D."/>
            <person name="Fouteau S."/>
            <person name="Franken C."/>
            <person name="Gibelin C."/>
            <person name="Gish J."/>
            <person name="Goldstein S."/>
            <person name="Gonzalez A.J."/>
            <person name="Green P.J."/>
            <person name="Hallab A."/>
            <person name="Hartog M."/>
            <person name="Hua A."/>
            <person name="Humphray S.J."/>
            <person name="Jeong D.H."/>
            <person name="Jing Y."/>
            <person name="Jocker A."/>
            <person name="Kenton S.M."/>
            <person name="Kim D.J."/>
            <person name="Klee K."/>
            <person name="Lai H."/>
            <person name="Lang C."/>
            <person name="Lin S."/>
            <person name="Macmil S.L."/>
            <person name="Magdelenat G."/>
            <person name="Matthews L."/>
            <person name="McCorrison J."/>
            <person name="Monaghan E.L."/>
            <person name="Mun J.H."/>
            <person name="Najar F.Z."/>
            <person name="Nicholson C."/>
            <person name="Noirot C."/>
            <person name="O'Bleness M."/>
            <person name="Paule C.R."/>
            <person name="Poulain J."/>
            <person name="Prion F."/>
            <person name="Qin B."/>
            <person name="Qu C."/>
            <person name="Retzel E.F."/>
            <person name="Riddle C."/>
            <person name="Sallet E."/>
            <person name="Samain S."/>
            <person name="Samson N."/>
            <person name="Sanders I."/>
            <person name="Saurat O."/>
            <person name="Scarpelli C."/>
            <person name="Schiex T."/>
            <person name="Segurens B."/>
            <person name="Severin A.J."/>
            <person name="Sherrier D.J."/>
            <person name="Shi R."/>
            <person name="Sims S."/>
            <person name="Singer S.R."/>
            <person name="Sinharoy S."/>
            <person name="Sterck L."/>
            <person name="Viollet A."/>
            <person name="Wang B.B."/>
            <person name="Wang K."/>
            <person name="Wang M."/>
            <person name="Wang X."/>
            <person name="Warfsmann J."/>
            <person name="Weissenbach J."/>
            <person name="White D.D."/>
            <person name="White J.D."/>
            <person name="Wiley G.B."/>
            <person name="Wincker P."/>
            <person name="Xing Y."/>
            <person name="Yang L."/>
            <person name="Yao Z."/>
            <person name="Ying F."/>
            <person name="Zhai J."/>
            <person name="Zhou L."/>
            <person name="Zuber A."/>
            <person name="Denarie J."/>
            <person name="Dixon R.A."/>
            <person name="May G.D."/>
            <person name="Schwartz D.C."/>
            <person name="Rogers J."/>
            <person name="Quetier F."/>
            <person name="Town C.D."/>
            <person name="Roe B.A."/>
        </authorList>
    </citation>
    <scope>NUCLEOTIDE SEQUENCE [LARGE SCALE GENOMIC DNA]</scope>
    <source>
        <strain evidence="1">A17</strain>
        <strain evidence="2 3">cv. Jemalong A17</strain>
    </source>
</reference>
<accession>G7JXY7</accession>
<protein>
    <submittedName>
        <fullName evidence="1">Phosphatase, putative</fullName>
    </submittedName>
</protein>
<dbReference type="HOGENOM" id="CLU_2416634_0_0_1"/>
<dbReference type="eggNOG" id="KOG3120">
    <property type="taxonomic scope" value="Eukaryota"/>
</dbReference>
<reference evidence="1 3" key="2">
    <citation type="journal article" date="2014" name="BMC Genomics">
        <title>An improved genome release (version Mt4.0) for the model legume Medicago truncatula.</title>
        <authorList>
            <person name="Tang H."/>
            <person name="Krishnakumar V."/>
            <person name="Bidwell S."/>
            <person name="Rosen B."/>
            <person name="Chan A."/>
            <person name="Zhou S."/>
            <person name="Gentzbittel L."/>
            <person name="Childs K.L."/>
            <person name="Yandell M."/>
            <person name="Gundlach H."/>
            <person name="Mayer K.F."/>
            <person name="Schwartz D.C."/>
            <person name="Town C.D."/>
        </authorList>
    </citation>
    <scope>GENOME REANNOTATION</scope>
    <source>
        <strain evidence="2 3">cv. Jemalong A17</strain>
    </source>
</reference>
<organism evidence="1 3">
    <name type="scientific">Medicago truncatula</name>
    <name type="common">Barrel medic</name>
    <name type="synonym">Medicago tribuloides</name>
    <dbReference type="NCBI Taxonomy" id="3880"/>
    <lineage>
        <taxon>Eukaryota</taxon>
        <taxon>Viridiplantae</taxon>
        <taxon>Streptophyta</taxon>
        <taxon>Embryophyta</taxon>
        <taxon>Tracheophyta</taxon>
        <taxon>Spermatophyta</taxon>
        <taxon>Magnoliopsida</taxon>
        <taxon>eudicotyledons</taxon>
        <taxon>Gunneridae</taxon>
        <taxon>Pentapetalae</taxon>
        <taxon>rosids</taxon>
        <taxon>fabids</taxon>
        <taxon>Fabales</taxon>
        <taxon>Fabaceae</taxon>
        <taxon>Papilionoideae</taxon>
        <taxon>50 kb inversion clade</taxon>
        <taxon>NPAAA clade</taxon>
        <taxon>Hologalegina</taxon>
        <taxon>IRL clade</taxon>
        <taxon>Trifolieae</taxon>
        <taxon>Medicago</taxon>
    </lineage>
</organism>
<dbReference type="AlphaFoldDB" id="G7JXY7"/>
<evidence type="ECO:0000313" key="2">
    <source>
        <dbReference type="EnsemblPlants" id="AES97041"/>
    </source>
</evidence>
<dbReference type="STRING" id="3880.G7JXY7"/>